<evidence type="ECO:0000256" key="1">
    <source>
        <dbReference type="ARBA" id="ARBA00022705"/>
    </source>
</evidence>
<dbReference type="InterPro" id="IPR016136">
    <property type="entry name" value="DNA_helicase_N/primase_C"/>
</dbReference>
<evidence type="ECO:0000256" key="2">
    <source>
        <dbReference type="ARBA" id="ARBA00023125"/>
    </source>
</evidence>
<gene>
    <name evidence="4" type="ORF">GCM10025876_19970</name>
</gene>
<keyword evidence="1" id="KW-0235">DNA replication</keyword>
<dbReference type="InterPro" id="IPR036185">
    <property type="entry name" value="DNA_heli_DnaB-like_N_sf"/>
</dbReference>
<organism evidence="4 5">
    <name type="scientific">Demequina litorisediminis</name>
    <dbReference type="NCBI Taxonomy" id="1849022"/>
    <lineage>
        <taxon>Bacteria</taxon>
        <taxon>Bacillati</taxon>
        <taxon>Actinomycetota</taxon>
        <taxon>Actinomycetes</taxon>
        <taxon>Micrococcales</taxon>
        <taxon>Demequinaceae</taxon>
        <taxon>Demequina</taxon>
    </lineage>
</organism>
<keyword evidence="2" id="KW-0238">DNA-binding</keyword>
<sequence length="55" mass="5973">MLLSKDAMADVIESIRADDFYKPAHEKIFDVAVKLYNGGDPVDALTVGAEPAAHR</sequence>
<protein>
    <recommendedName>
        <fullName evidence="3">DNA helicase DnaB-like N-terminal domain-containing protein</fullName>
    </recommendedName>
</protein>
<name>A0ABQ6IGD6_9MICO</name>
<reference evidence="5" key="1">
    <citation type="journal article" date="2019" name="Int. J. Syst. Evol. Microbiol.">
        <title>The Global Catalogue of Microorganisms (GCM) 10K type strain sequencing project: providing services to taxonomists for standard genome sequencing and annotation.</title>
        <authorList>
            <consortium name="The Broad Institute Genomics Platform"/>
            <consortium name="The Broad Institute Genome Sequencing Center for Infectious Disease"/>
            <person name="Wu L."/>
            <person name="Ma J."/>
        </authorList>
    </citation>
    <scope>NUCLEOTIDE SEQUENCE [LARGE SCALE GENOMIC DNA]</scope>
    <source>
        <strain evidence="5">NBRC 112299</strain>
    </source>
</reference>
<keyword evidence="5" id="KW-1185">Reference proteome</keyword>
<dbReference type="InterPro" id="IPR007693">
    <property type="entry name" value="DNA_helicase_DnaB-like_N"/>
</dbReference>
<dbReference type="Proteomes" id="UP001157125">
    <property type="component" value="Unassembled WGS sequence"/>
</dbReference>
<dbReference type="SUPFAM" id="SSF48024">
    <property type="entry name" value="N-terminal domain of DnaB helicase"/>
    <property type="match status" value="1"/>
</dbReference>
<evidence type="ECO:0000313" key="4">
    <source>
        <dbReference type="EMBL" id="GMA35793.1"/>
    </source>
</evidence>
<evidence type="ECO:0000259" key="3">
    <source>
        <dbReference type="Pfam" id="PF00772"/>
    </source>
</evidence>
<dbReference type="Gene3D" id="1.10.860.10">
    <property type="entry name" value="DNAb Helicase, Chain A"/>
    <property type="match status" value="1"/>
</dbReference>
<feature type="domain" description="DNA helicase DnaB-like N-terminal" evidence="3">
    <location>
        <begin position="1"/>
        <end position="49"/>
    </location>
</feature>
<accession>A0ABQ6IGD6</accession>
<dbReference type="Pfam" id="PF00772">
    <property type="entry name" value="DnaB"/>
    <property type="match status" value="1"/>
</dbReference>
<dbReference type="EMBL" id="BSUN01000001">
    <property type="protein sequence ID" value="GMA35793.1"/>
    <property type="molecule type" value="Genomic_DNA"/>
</dbReference>
<evidence type="ECO:0000313" key="5">
    <source>
        <dbReference type="Proteomes" id="UP001157125"/>
    </source>
</evidence>
<comment type="caution">
    <text evidence="4">The sequence shown here is derived from an EMBL/GenBank/DDBJ whole genome shotgun (WGS) entry which is preliminary data.</text>
</comment>
<proteinExistence type="predicted"/>